<dbReference type="SMART" id="SM00784">
    <property type="entry name" value="SPT2"/>
    <property type="match status" value="1"/>
</dbReference>
<feature type="compositionally biased region" description="Basic and acidic residues" evidence="3">
    <location>
        <begin position="511"/>
        <end position="539"/>
    </location>
</feature>
<reference evidence="4 5" key="1">
    <citation type="submission" date="2016-07" db="EMBL/GenBank/DDBJ databases">
        <title>Pervasive Adenine N6-methylation of Active Genes in Fungi.</title>
        <authorList>
            <consortium name="DOE Joint Genome Institute"/>
            <person name="Mondo S.J."/>
            <person name="Dannebaum R.O."/>
            <person name="Kuo R.C."/>
            <person name="Labutti K."/>
            <person name="Haridas S."/>
            <person name="Kuo A."/>
            <person name="Salamov A."/>
            <person name="Ahrendt S.R."/>
            <person name="Lipzen A."/>
            <person name="Sullivan W."/>
            <person name="Andreopoulos W.B."/>
            <person name="Clum A."/>
            <person name="Lindquist E."/>
            <person name="Daum C."/>
            <person name="Ramamoorthy G.K."/>
            <person name="Gryganskyi A."/>
            <person name="Culley D."/>
            <person name="Magnuson J.K."/>
            <person name="James T.Y."/>
            <person name="O'Malley M.A."/>
            <person name="Stajich J.E."/>
            <person name="Spatafora J.W."/>
            <person name="Visel A."/>
            <person name="Grigoriev I.V."/>
        </authorList>
    </citation>
    <scope>NUCLEOTIDE SEQUENCE [LARGE SCALE GENOMIC DNA]</scope>
    <source>
        <strain evidence="4 5">NRRL 3116</strain>
    </source>
</reference>
<protein>
    <recommendedName>
        <fullName evidence="6">SPT2 chromatin protein-domain-containing protein</fullName>
    </recommendedName>
</protein>
<dbReference type="InterPro" id="IPR013256">
    <property type="entry name" value="Chromatin_SPT2"/>
</dbReference>
<sequence length="549" mass="63611">MGEFEDLKKLGTKHTRATESELQKKKQQLEYEELQRKQQEEIQRKRKEAETRKLLREELQRKKLEEEQRQRDAAASQRAKERAKQQEKEQERERQLQEKERTRKQRASANGPTYSSSRSKPTYSGVSSLSRSLESSKSLSKKANYSFEDLQKIAMSNGTRTGRSGSKTESRAEDRDYSRGGDRYDDKVNSRRAAAERLKVNRGISPERPLSAAQSYAGTKILKKPPVKRSTAPKSMFPTPLRSPGMGLNHVRDAGLKAIRDGPIPLNTKKRDLRTIDEINADLIAKNGRREERDRRMKAIEEERERMRQQREKALQAAKYSRALMGDDVKETERIYKEVTGGSKTARSPRSMSRSRSRSPKKRSRSRSPVRRKRSLSPVNKKRSYSPDIRDRSISPRRRRSVSPPVKRKMNRDLGDRERDRDRDRERAIGKNKASNGSSRRYSSHSPSPRPPSKKRVSPPRGNGRGRGPFDDEEELDVSGIIGSIFGTRYQRRAANEDLSDDDMEANASELFREEKRSARIAREEDEREAELERAELERRKRKHERNRG</sequence>
<feature type="compositionally biased region" description="Basic and acidic residues" evidence="3">
    <location>
        <begin position="325"/>
        <end position="337"/>
    </location>
</feature>
<comment type="caution">
    <text evidence="4">The sequence shown here is derived from an EMBL/GenBank/DDBJ whole genome shotgun (WGS) entry which is preliminary data.</text>
</comment>
<dbReference type="Pfam" id="PF08243">
    <property type="entry name" value="SPT2"/>
    <property type="match status" value="1"/>
</dbReference>
<evidence type="ECO:0008006" key="6">
    <source>
        <dbReference type="Google" id="ProtNLM"/>
    </source>
</evidence>
<feature type="compositionally biased region" description="Polar residues" evidence="3">
    <location>
        <begin position="107"/>
        <end position="126"/>
    </location>
</feature>
<feature type="region of interest" description="Disordered" evidence="3">
    <location>
        <begin position="495"/>
        <end position="549"/>
    </location>
</feature>
<organism evidence="4 5">
    <name type="scientific">Lobosporangium transversale</name>
    <dbReference type="NCBI Taxonomy" id="64571"/>
    <lineage>
        <taxon>Eukaryota</taxon>
        <taxon>Fungi</taxon>
        <taxon>Fungi incertae sedis</taxon>
        <taxon>Mucoromycota</taxon>
        <taxon>Mortierellomycotina</taxon>
        <taxon>Mortierellomycetes</taxon>
        <taxon>Mortierellales</taxon>
        <taxon>Mortierellaceae</taxon>
        <taxon>Lobosporangium</taxon>
    </lineage>
</organism>
<evidence type="ECO:0000313" key="5">
    <source>
        <dbReference type="Proteomes" id="UP000193648"/>
    </source>
</evidence>
<proteinExistence type="inferred from homology"/>
<dbReference type="RefSeq" id="XP_021881164.1">
    <property type="nucleotide sequence ID" value="XM_022024211.1"/>
</dbReference>
<dbReference type="EMBL" id="MCFF01000019">
    <property type="protein sequence ID" value="ORZ15416.1"/>
    <property type="molecule type" value="Genomic_DNA"/>
</dbReference>
<evidence type="ECO:0000256" key="2">
    <source>
        <dbReference type="ARBA" id="ARBA00023054"/>
    </source>
</evidence>
<feature type="compositionally biased region" description="Basic and acidic residues" evidence="3">
    <location>
        <begin position="288"/>
        <end position="314"/>
    </location>
</feature>
<dbReference type="Proteomes" id="UP000193648">
    <property type="component" value="Unassembled WGS sequence"/>
</dbReference>
<feature type="compositionally biased region" description="Polar residues" evidence="3">
    <location>
        <begin position="154"/>
        <end position="165"/>
    </location>
</feature>
<feature type="region of interest" description="Disordered" evidence="3">
    <location>
        <begin position="1"/>
        <end position="248"/>
    </location>
</feature>
<feature type="compositionally biased region" description="Low complexity" evidence="3">
    <location>
        <begin position="438"/>
        <end position="447"/>
    </location>
</feature>
<dbReference type="OrthoDB" id="2440407at2759"/>
<keyword evidence="2" id="KW-0175">Coiled coil</keyword>
<dbReference type="AlphaFoldDB" id="A0A1Y2GM91"/>
<name>A0A1Y2GM91_9FUNG</name>
<feature type="compositionally biased region" description="Low complexity" evidence="3">
    <location>
        <begin position="127"/>
        <end position="142"/>
    </location>
</feature>
<dbReference type="InParanoid" id="A0A1Y2GM91"/>
<evidence type="ECO:0000256" key="1">
    <source>
        <dbReference type="ARBA" id="ARBA00006461"/>
    </source>
</evidence>
<feature type="compositionally biased region" description="Basic residues" evidence="3">
    <location>
        <begin position="353"/>
        <end position="384"/>
    </location>
</feature>
<feature type="compositionally biased region" description="Basic and acidic residues" evidence="3">
    <location>
        <begin position="16"/>
        <end position="101"/>
    </location>
</feature>
<gene>
    <name evidence="4" type="ORF">BCR41DRAFT_353727</name>
</gene>
<evidence type="ECO:0000256" key="3">
    <source>
        <dbReference type="SAM" id="MobiDB-lite"/>
    </source>
</evidence>
<feature type="compositionally biased region" description="Basic and acidic residues" evidence="3">
    <location>
        <begin position="411"/>
        <end position="429"/>
    </location>
</feature>
<dbReference type="GeneID" id="33566055"/>
<feature type="region of interest" description="Disordered" evidence="3">
    <location>
        <begin position="287"/>
        <end position="477"/>
    </location>
</feature>
<evidence type="ECO:0000313" key="4">
    <source>
        <dbReference type="EMBL" id="ORZ15416.1"/>
    </source>
</evidence>
<keyword evidence="5" id="KW-1185">Reference proteome</keyword>
<accession>A0A1Y2GM91</accession>
<feature type="compositionally biased region" description="Basic residues" evidence="3">
    <location>
        <begin position="395"/>
        <end position="410"/>
    </location>
</feature>
<feature type="compositionally biased region" description="Basic residues" evidence="3">
    <location>
        <begin position="540"/>
        <end position="549"/>
    </location>
</feature>
<comment type="similarity">
    <text evidence="1">Belongs to the SPT2 family.</text>
</comment>
<feature type="compositionally biased region" description="Basic and acidic residues" evidence="3">
    <location>
        <begin position="166"/>
        <end position="199"/>
    </location>
</feature>